<evidence type="ECO:0000256" key="1">
    <source>
        <dbReference type="SAM" id="MobiDB-lite"/>
    </source>
</evidence>
<dbReference type="AntiFam" id="ANF00142">
    <property type="entry name" value="Shadow ORF (opposite yadG)"/>
</dbReference>
<accession>A0A132C391</accession>
<proteinExistence type="predicted"/>
<feature type="region of interest" description="Disordered" evidence="1">
    <location>
        <begin position="205"/>
        <end position="246"/>
    </location>
</feature>
<dbReference type="Proteomes" id="UP000068382">
    <property type="component" value="Unassembled WGS sequence"/>
</dbReference>
<gene>
    <name evidence="2" type="ORF">TRIHO_00480</name>
</gene>
<reference evidence="2 3" key="1">
    <citation type="submission" date="2015-12" db="EMBL/GenBank/DDBJ databases">
        <title>Genome sequence of the marine Rhodobacteraceae strain O3.65, Candidatus Tritonibacter horizontis.</title>
        <authorList>
            <person name="Poehlein A."/>
            <person name="Giebel H.A."/>
            <person name="Voget S."/>
            <person name="Brinkhoff T."/>
        </authorList>
    </citation>
    <scope>NUCLEOTIDE SEQUENCE [LARGE SCALE GENOMIC DNA]</scope>
    <source>
        <strain evidence="2 3">O3.65</strain>
    </source>
</reference>
<dbReference type="EMBL" id="LPUY01000006">
    <property type="protein sequence ID" value="KUP95061.1"/>
    <property type="molecule type" value="Genomic_DNA"/>
</dbReference>
<keyword evidence="3" id="KW-1185">Reference proteome</keyword>
<dbReference type="AntiFam" id="ANF00095">
    <property type="entry name" value="Shadow ORF (opposite ABC transporters)"/>
</dbReference>
<dbReference type="AlphaFoldDB" id="A0A132C391"/>
<evidence type="ECO:0000313" key="3">
    <source>
        <dbReference type="Proteomes" id="UP000068382"/>
    </source>
</evidence>
<sequence>MGDKDHRHPGFLLQLLHQAEHLRLGGHIQRRGRFIRNQQVRFGDHRHGDHGALAHPAGQLERVGAPGALRVGKTDAFETVQHLAFGGSGRWGPVQMQHFGHLIADPVQRRERAHGFLKDHRDPVAAHIAAHLAFADPGQVNVALGTARQDHPTRVQPCGPRQDAQHRPAADGLARAAFADQRQRFTGGHGKAHIPDHGGVFSEPDAETFDGQERPHSEAPAAGWLRKMGNERSPCFSPHLRARRPV</sequence>
<organism evidence="2 3">
    <name type="scientific">Tritonibacter horizontis</name>
    <dbReference type="NCBI Taxonomy" id="1768241"/>
    <lineage>
        <taxon>Bacteria</taxon>
        <taxon>Pseudomonadati</taxon>
        <taxon>Pseudomonadota</taxon>
        <taxon>Alphaproteobacteria</taxon>
        <taxon>Rhodobacterales</taxon>
        <taxon>Paracoccaceae</taxon>
        <taxon>Tritonibacter</taxon>
    </lineage>
</organism>
<comment type="caution">
    <text evidence="2">The sequence shown here is derived from an EMBL/GenBank/DDBJ whole genome shotgun (WGS) entry which is preliminary data.</text>
</comment>
<name>A0A132C391_9RHOB</name>
<evidence type="ECO:0000313" key="2">
    <source>
        <dbReference type="EMBL" id="KUP95061.1"/>
    </source>
</evidence>
<protein>
    <submittedName>
        <fullName evidence="2">Uncharacterized protein</fullName>
    </submittedName>
</protein>